<name>A0A2M7QDM6_9BACT</name>
<evidence type="ECO:0000256" key="6">
    <source>
        <dbReference type="ARBA" id="ARBA00022781"/>
    </source>
</evidence>
<gene>
    <name evidence="11" type="primary">atpB</name>
    <name evidence="12" type="ORF">COY90_01225</name>
</gene>
<keyword evidence="3 11" id="KW-0813">Transport</keyword>
<evidence type="ECO:0000256" key="8">
    <source>
        <dbReference type="ARBA" id="ARBA00023065"/>
    </source>
</evidence>
<keyword evidence="9 11" id="KW-0472">Membrane</keyword>
<dbReference type="Proteomes" id="UP000230108">
    <property type="component" value="Unassembled WGS sequence"/>
</dbReference>
<keyword evidence="4 11" id="KW-0138">CF(0)</keyword>
<dbReference type="EMBL" id="PFLF01000034">
    <property type="protein sequence ID" value="PIY69326.1"/>
    <property type="molecule type" value="Genomic_DNA"/>
</dbReference>
<evidence type="ECO:0000256" key="5">
    <source>
        <dbReference type="ARBA" id="ARBA00022692"/>
    </source>
</evidence>
<dbReference type="AlphaFoldDB" id="A0A2M7QDM6"/>
<dbReference type="InterPro" id="IPR035908">
    <property type="entry name" value="F0_ATP_A_sf"/>
</dbReference>
<evidence type="ECO:0000256" key="1">
    <source>
        <dbReference type="ARBA" id="ARBA00004141"/>
    </source>
</evidence>
<feature type="transmembrane region" description="Helical" evidence="11">
    <location>
        <begin position="86"/>
        <end position="103"/>
    </location>
</feature>
<keyword evidence="6 11" id="KW-0375">Hydrogen ion transport</keyword>
<comment type="subcellular location">
    <subcellularLocation>
        <location evidence="11">Cell membrane</location>
        <topology evidence="11">Multi-pass membrane protein</topology>
    </subcellularLocation>
    <subcellularLocation>
        <location evidence="1">Membrane</location>
        <topology evidence="1">Multi-pass membrane protein</topology>
    </subcellularLocation>
</comment>
<feature type="transmembrane region" description="Helical" evidence="11">
    <location>
        <begin position="235"/>
        <end position="254"/>
    </location>
</feature>
<comment type="similarity">
    <text evidence="2 11">Belongs to the ATPase A chain family.</text>
</comment>
<feature type="transmembrane region" description="Helical" evidence="11">
    <location>
        <begin position="31"/>
        <end position="50"/>
    </location>
</feature>
<dbReference type="PANTHER" id="PTHR42823">
    <property type="entry name" value="ATP SYNTHASE SUBUNIT A, CHLOROPLASTIC"/>
    <property type="match status" value="1"/>
</dbReference>
<evidence type="ECO:0000256" key="3">
    <source>
        <dbReference type="ARBA" id="ARBA00022448"/>
    </source>
</evidence>
<comment type="caution">
    <text evidence="12">The sequence shown here is derived from an EMBL/GenBank/DDBJ whole genome shotgun (WGS) entry which is preliminary data.</text>
</comment>
<evidence type="ECO:0000256" key="11">
    <source>
        <dbReference type="HAMAP-Rule" id="MF_01393"/>
    </source>
</evidence>
<reference evidence="13" key="1">
    <citation type="submission" date="2017-09" db="EMBL/GenBank/DDBJ databases">
        <title>Depth-based differentiation of microbial function through sediment-hosted aquifers and enrichment of novel symbionts in the deep terrestrial subsurface.</title>
        <authorList>
            <person name="Probst A.J."/>
            <person name="Ladd B."/>
            <person name="Jarett J.K."/>
            <person name="Geller-Mcgrath D.E."/>
            <person name="Sieber C.M.K."/>
            <person name="Emerson J.B."/>
            <person name="Anantharaman K."/>
            <person name="Thomas B.C."/>
            <person name="Malmstrom R."/>
            <person name="Stieglmeier M."/>
            <person name="Klingl A."/>
            <person name="Woyke T."/>
            <person name="Ryan C.M."/>
            <person name="Banfield J.F."/>
        </authorList>
    </citation>
    <scope>NUCLEOTIDE SEQUENCE [LARGE SCALE GENOMIC DNA]</scope>
</reference>
<feature type="transmembrane region" description="Helical" evidence="11">
    <location>
        <begin position="62"/>
        <end position="79"/>
    </location>
</feature>
<dbReference type="InterPro" id="IPR023011">
    <property type="entry name" value="ATP_synth_F0_asu_AS"/>
</dbReference>
<dbReference type="GO" id="GO:0005886">
    <property type="term" value="C:plasma membrane"/>
    <property type="evidence" value="ECO:0007669"/>
    <property type="project" value="UniProtKB-SubCell"/>
</dbReference>
<dbReference type="PRINTS" id="PR00123">
    <property type="entry name" value="ATPASEA"/>
</dbReference>
<dbReference type="GO" id="GO:0042777">
    <property type="term" value="P:proton motive force-driven plasma membrane ATP synthesis"/>
    <property type="evidence" value="ECO:0007669"/>
    <property type="project" value="TreeGrafter"/>
</dbReference>
<dbReference type="GO" id="GO:0045259">
    <property type="term" value="C:proton-transporting ATP synthase complex"/>
    <property type="evidence" value="ECO:0007669"/>
    <property type="project" value="UniProtKB-KW"/>
</dbReference>
<proteinExistence type="inferred from homology"/>
<keyword evidence="11" id="KW-1003">Cell membrane</keyword>
<evidence type="ECO:0000256" key="7">
    <source>
        <dbReference type="ARBA" id="ARBA00022989"/>
    </source>
</evidence>
<dbReference type="GO" id="GO:0046933">
    <property type="term" value="F:proton-transporting ATP synthase activity, rotational mechanism"/>
    <property type="evidence" value="ECO:0007669"/>
    <property type="project" value="UniProtKB-UniRule"/>
</dbReference>
<dbReference type="PROSITE" id="PS00449">
    <property type="entry name" value="ATPASE_A"/>
    <property type="match status" value="1"/>
</dbReference>
<dbReference type="HAMAP" id="MF_01393">
    <property type="entry name" value="ATP_synth_a_bact"/>
    <property type="match status" value="1"/>
</dbReference>
<dbReference type="CDD" id="cd00310">
    <property type="entry name" value="ATP-synt_Fo_a_6"/>
    <property type="match status" value="1"/>
</dbReference>
<keyword evidence="8 11" id="KW-0406">Ion transport</keyword>
<evidence type="ECO:0000256" key="9">
    <source>
        <dbReference type="ARBA" id="ARBA00023136"/>
    </source>
</evidence>
<feature type="transmembrane region" description="Helical" evidence="11">
    <location>
        <begin position="139"/>
        <end position="157"/>
    </location>
</feature>
<evidence type="ECO:0000313" key="13">
    <source>
        <dbReference type="Proteomes" id="UP000230108"/>
    </source>
</evidence>
<evidence type="ECO:0000256" key="4">
    <source>
        <dbReference type="ARBA" id="ARBA00022547"/>
    </source>
</evidence>
<evidence type="ECO:0000256" key="2">
    <source>
        <dbReference type="ARBA" id="ARBA00006810"/>
    </source>
</evidence>
<dbReference type="InterPro" id="IPR045082">
    <property type="entry name" value="ATP_syn_F0_a_bact/chloroplast"/>
</dbReference>
<evidence type="ECO:0000256" key="10">
    <source>
        <dbReference type="ARBA" id="ARBA00023310"/>
    </source>
</evidence>
<dbReference type="InterPro" id="IPR000568">
    <property type="entry name" value="ATP_synth_F0_asu"/>
</dbReference>
<sequence>MSTLETQKEIAGMPEISIKAEPVFHISSFKVTNSLVLSAVVMIAFVYIAFRYFNEIKSPRKTGFFYVINVLLRTLYDLFGSIMGRNINFFFPLLSAFFVYILLQNWFGLLPGVGSIMVAVTEGVHVLHIPLFRGNNADINATLALAIISVVLMQVYGVKFLGFKAHIQKYVNLSNPINFFLGFLEILSEISRVLSFAFRLFGNIFAGEVLMTIVAFLVPVLASFPFLILEIFVGMVQALVFSLLTSVFMSLAVAKHHG</sequence>
<evidence type="ECO:0000313" key="12">
    <source>
        <dbReference type="EMBL" id="PIY69326.1"/>
    </source>
</evidence>
<keyword evidence="10 11" id="KW-0066">ATP synthesis</keyword>
<accession>A0A2M7QDM6</accession>
<protein>
    <recommendedName>
        <fullName evidence="11">ATP synthase subunit a</fullName>
    </recommendedName>
    <alternativeName>
        <fullName evidence="11">ATP synthase F0 sector subunit a</fullName>
    </alternativeName>
    <alternativeName>
        <fullName evidence="11">F-ATPase subunit 6</fullName>
    </alternativeName>
</protein>
<keyword evidence="7 11" id="KW-1133">Transmembrane helix</keyword>
<dbReference type="Pfam" id="PF00119">
    <property type="entry name" value="ATP-synt_A"/>
    <property type="match status" value="1"/>
</dbReference>
<feature type="transmembrane region" description="Helical" evidence="11">
    <location>
        <begin position="209"/>
        <end position="229"/>
    </location>
</feature>
<dbReference type="Gene3D" id="1.20.120.220">
    <property type="entry name" value="ATP synthase, F0 complex, subunit A"/>
    <property type="match status" value="1"/>
</dbReference>
<dbReference type="PANTHER" id="PTHR42823:SF3">
    <property type="entry name" value="ATP SYNTHASE SUBUNIT A, CHLOROPLASTIC"/>
    <property type="match status" value="1"/>
</dbReference>
<comment type="function">
    <text evidence="11">Key component of the proton channel; it plays a direct role in the translocation of protons across the membrane.</text>
</comment>
<dbReference type="SUPFAM" id="SSF81336">
    <property type="entry name" value="F1F0 ATP synthase subunit A"/>
    <property type="match status" value="1"/>
</dbReference>
<organism evidence="12 13">
    <name type="scientific">Candidatus Roizmanbacteria bacterium CG_4_10_14_0_8_um_filter_39_9</name>
    <dbReference type="NCBI Taxonomy" id="1974829"/>
    <lineage>
        <taxon>Bacteria</taxon>
        <taxon>Candidatus Roizmaniibacteriota</taxon>
    </lineage>
</organism>
<keyword evidence="5 11" id="KW-0812">Transmembrane</keyword>